<feature type="transmembrane region" description="Helical" evidence="8">
    <location>
        <begin position="725"/>
        <end position="744"/>
    </location>
</feature>
<keyword evidence="3 8" id="KW-0812">Transmembrane</keyword>
<evidence type="ECO:0000256" key="7">
    <source>
        <dbReference type="SAM" id="MobiDB-lite"/>
    </source>
</evidence>
<dbReference type="Proteomes" id="UP000815325">
    <property type="component" value="Unassembled WGS sequence"/>
</dbReference>
<proteinExistence type="inferred from homology"/>
<feature type="compositionally biased region" description="Polar residues" evidence="7">
    <location>
        <begin position="1"/>
        <end position="13"/>
    </location>
</feature>
<feature type="region of interest" description="Disordered" evidence="7">
    <location>
        <begin position="1"/>
        <end position="63"/>
    </location>
</feature>
<feature type="transmembrane region" description="Helical" evidence="8">
    <location>
        <begin position="632"/>
        <end position="652"/>
    </location>
</feature>
<dbReference type="PANTHER" id="PTHR23515">
    <property type="entry name" value="HIGH-AFFINITY NITRATE TRANSPORTER 2.3"/>
    <property type="match status" value="1"/>
</dbReference>
<feature type="transmembrane region" description="Helical" evidence="8">
    <location>
        <begin position="693"/>
        <end position="713"/>
    </location>
</feature>
<evidence type="ECO:0000313" key="10">
    <source>
        <dbReference type="EMBL" id="KAF5840434.1"/>
    </source>
</evidence>
<evidence type="ECO:0000256" key="2">
    <source>
        <dbReference type="ARBA" id="ARBA00008432"/>
    </source>
</evidence>
<protein>
    <submittedName>
        <fullName evidence="10">Major facilitator superfamily domain-containing protein</fullName>
    </submittedName>
</protein>
<dbReference type="InterPro" id="IPR036259">
    <property type="entry name" value="MFS_trans_sf"/>
</dbReference>
<comment type="caution">
    <text evidence="10">The sequence shown here is derived from an EMBL/GenBank/DDBJ whole genome shotgun (WGS) entry which is preliminary data.</text>
</comment>
<feature type="transmembrane region" description="Helical" evidence="8">
    <location>
        <begin position="563"/>
        <end position="589"/>
    </location>
</feature>
<evidence type="ECO:0000313" key="11">
    <source>
        <dbReference type="Proteomes" id="UP000815325"/>
    </source>
</evidence>
<feature type="compositionally biased region" description="Polar residues" evidence="7">
    <location>
        <begin position="264"/>
        <end position="286"/>
    </location>
</feature>
<feature type="transmembrane region" description="Helical" evidence="8">
    <location>
        <begin position="601"/>
        <end position="620"/>
    </location>
</feature>
<dbReference type="InterPro" id="IPR020846">
    <property type="entry name" value="MFS_dom"/>
</dbReference>
<feature type="transmembrane region" description="Helical" evidence="8">
    <location>
        <begin position="658"/>
        <end position="686"/>
    </location>
</feature>
<evidence type="ECO:0000256" key="8">
    <source>
        <dbReference type="SAM" id="Phobius"/>
    </source>
</evidence>
<evidence type="ECO:0000256" key="3">
    <source>
        <dbReference type="ARBA" id="ARBA00022692"/>
    </source>
</evidence>
<feature type="compositionally biased region" description="Low complexity" evidence="7">
    <location>
        <begin position="234"/>
        <end position="250"/>
    </location>
</feature>
<dbReference type="InterPro" id="IPR044772">
    <property type="entry name" value="NO3_transporter"/>
</dbReference>
<feature type="region of interest" description="Disordered" evidence="7">
    <location>
        <begin position="106"/>
        <end position="162"/>
    </location>
</feature>
<dbReference type="CDD" id="cd17341">
    <property type="entry name" value="MFS_NRT2_like"/>
    <property type="match status" value="1"/>
</dbReference>
<dbReference type="PROSITE" id="PS50850">
    <property type="entry name" value="MFS"/>
    <property type="match status" value="1"/>
</dbReference>
<evidence type="ECO:0000256" key="4">
    <source>
        <dbReference type="ARBA" id="ARBA00022989"/>
    </source>
</evidence>
<comment type="similarity">
    <text evidence="2">Belongs to the major facilitator superfamily. Nitrate/nitrite porter (TC 2.A.1.8) family.</text>
</comment>
<feature type="region of interest" description="Disordered" evidence="7">
    <location>
        <begin position="188"/>
        <end position="286"/>
    </location>
</feature>
<keyword evidence="11" id="KW-1185">Reference proteome</keyword>
<feature type="transmembrane region" description="Helical" evidence="8">
    <location>
        <begin position="348"/>
        <end position="366"/>
    </location>
</feature>
<name>A0ABQ7H0Q2_DUNSA</name>
<dbReference type="InterPro" id="IPR011701">
    <property type="entry name" value="MFS"/>
</dbReference>
<feature type="transmembrane region" description="Helical" evidence="8">
    <location>
        <begin position="503"/>
        <end position="526"/>
    </location>
</feature>
<feature type="compositionally biased region" description="Low complexity" evidence="7">
    <location>
        <begin position="23"/>
        <end position="54"/>
    </location>
</feature>
<dbReference type="Gene3D" id="1.20.1250.20">
    <property type="entry name" value="MFS general substrate transporter like domains"/>
    <property type="match status" value="2"/>
</dbReference>
<evidence type="ECO:0000256" key="6">
    <source>
        <dbReference type="ARBA" id="ARBA00023136"/>
    </source>
</evidence>
<keyword evidence="4 8" id="KW-1133">Transmembrane helix</keyword>
<dbReference type="EMBL" id="MU069513">
    <property type="protein sequence ID" value="KAF5840434.1"/>
    <property type="molecule type" value="Genomic_DNA"/>
</dbReference>
<comment type="subcellular location">
    <subcellularLocation>
        <location evidence="1">Membrane</location>
        <topology evidence="1">Multi-pass membrane protein</topology>
    </subcellularLocation>
</comment>
<accession>A0ABQ7H0Q2</accession>
<feature type="transmembrane region" description="Helical" evidence="8">
    <location>
        <begin position="410"/>
        <end position="430"/>
    </location>
</feature>
<reference evidence="10" key="1">
    <citation type="submission" date="2017-08" db="EMBL/GenBank/DDBJ databases">
        <authorList>
            <person name="Polle J.E."/>
            <person name="Barry K."/>
            <person name="Cushman J."/>
            <person name="Schmutz J."/>
            <person name="Tran D."/>
            <person name="Hathwaick L.T."/>
            <person name="Yim W.C."/>
            <person name="Jenkins J."/>
            <person name="Mckie-Krisberg Z.M."/>
            <person name="Prochnik S."/>
            <person name="Lindquist E."/>
            <person name="Dockter R.B."/>
            <person name="Adam C."/>
            <person name="Molina H."/>
            <person name="Bunkerborg J."/>
            <person name="Jin E."/>
            <person name="Buchheim M."/>
            <person name="Magnuson J."/>
        </authorList>
    </citation>
    <scope>NUCLEOTIDE SEQUENCE</scope>
    <source>
        <strain evidence="10">CCAP 19/18</strain>
    </source>
</reference>
<dbReference type="Pfam" id="PF07690">
    <property type="entry name" value="MFS_1"/>
    <property type="match status" value="1"/>
</dbReference>
<keyword evidence="5" id="KW-0534">Nitrate assimilation</keyword>
<feature type="domain" description="Major facilitator superfamily (MFS) profile" evidence="9">
    <location>
        <begin position="345"/>
        <end position="746"/>
    </location>
</feature>
<feature type="transmembrane region" description="Helical" evidence="8">
    <location>
        <begin position="436"/>
        <end position="457"/>
    </location>
</feature>
<feature type="compositionally biased region" description="Polar residues" evidence="7">
    <location>
        <begin position="134"/>
        <end position="146"/>
    </location>
</feature>
<evidence type="ECO:0000256" key="5">
    <source>
        <dbReference type="ARBA" id="ARBA00023063"/>
    </source>
</evidence>
<feature type="transmembrane region" description="Helical" evidence="8">
    <location>
        <begin position="386"/>
        <end position="403"/>
    </location>
</feature>
<evidence type="ECO:0000259" key="9">
    <source>
        <dbReference type="PROSITE" id="PS50850"/>
    </source>
</evidence>
<keyword evidence="6 8" id="KW-0472">Membrane</keyword>
<evidence type="ECO:0000256" key="1">
    <source>
        <dbReference type="ARBA" id="ARBA00004141"/>
    </source>
</evidence>
<gene>
    <name evidence="10" type="ORF">DUNSADRAFT_16667</name>
</gene>
<feature type="transmembrane region" description="Helical" evidence="8">
    <location>
        <begin position="469"/>
        <end position="491"/>
    </location>
</feature>
<organism evidence="10 11">
    <name type="scientific">Dunaliella salina</name>
    <name type="common">Green alga</name>
    <name type="synonym">Protococcus salinus</name>
    <dbReference type="NCBI Taxonomy" id="3046"/>
    <lineage>
        <taxon>Eukaryota</taxon>
        <taxon>Viridiplantae</taxon>
        <taxon>Chlorophyta</taxon>
        <taxon>core chlorophytes</taxon>
        <taxon>Chlorophyceae</taxon>
        <taxon>CS clade</taxon>
        <taxon>Chlamydomonadales</taxon>
        <taxon>Dunaliellaceae</taxon>
        <taxon>Dunaliella</taxon>
    </lineage>
</organism>
<sequence>MNLQQGSCRTASSPIAAAGDQMAAPTSTPATRSSAASGKAAAKPSSASSPAAEASMKKCGKKRDLSVVVPSSAVFAHAGLTPSGPPLSPTAPSLCSISINVQHPQCGEPFTGSSTTHKSSPHHPIEPVGEALKASSQSPPGNTSGGHSLIHGPHSSRSKKSVRVVVGVEQDASLASRVSAAPTDSFTLPMKLQGAGECPQGEGPLSNAPHSHQPDYSPYSPEQTHCKPHSPNLNPCSTPHSPTPNSSSPHAPQTSSRRPRRLQSMKSFRTMQSLTSDRSLSKASTFRPSGTFKLRLDDGHQVELEADNVFPPDRASQLDEGAPLDSEMRSRRVKIFSFEQPHMRTFHLAWMALALAFMGAYAAATLKPVIRDSIDLTSKDLGHADVASVVGMVLSRLLVMYGLDKGGPRYGIGFTMMLLAPCICCSALVASSGGFIVVRLLCGFGAAMFPISAHWTASMFSPNCVGLASAYVIGWGSSGVGLGVLILPAIHTGIAASNHVFASWRWTLIIPGALCALAGICVLLLAQDKPCGDQRTLKTQGSISKHPVPAAILIRVGLSNYRAWLLSAVYALTAGTELAVSNIITVYLFDQFRMSLETAGGLSALLGLMNVISCPFGGFFSDLAATLFGIRGRLWVFFIMQAIAGVFFLVMGMSHESLGVTVAMLILAGFTMNMAGGCGFPIVNFISYRGGGVVSGLVTAAGGVGGVILQSIFYGDLFEELHQGLLWNGVAMLASSFALFFMWWPCWGSMITPGDGKSSEMDYFIKEFSAEEINEKRHAGGQRFANETALGERRKWFQSGAKQDDPELPLDCQSKVLTQSNKEEFEQVSRELSDV</sequence>
<dbReference type="SUPFAM" id="SSF103473">
    <property type="entry name" value="MFS general substrate transporter"/>
    <property type="match status" value="1"/>
</dbReference>